<proteinExistence type="predicted"/>
<dbReference type="PANTHER" id="PTHR15131">
    <property type="entry name" value="SMALL NUCLEAR RNA ACTIVATING COMPLEX, POLYPEPTIDE 1"/>
    <property type="match status" value="1"/>
</dbReference>
<reference evidence="1 2" key="1">
    <citation type="submission" date="2024-05" db="EMBL/GenBank/DDBJ databases">
        <title>Genome sequencing and assembly of Indian major carp, Cirrhinus mrigala (Hamilton, 1822).</title>
        <authorList>
            <person name="Mohindra V."/>
            <person name="Chowdhury L.M."/>
            <person name="Lal K."/>
            <person name="Jena J.K."/>
        </authorList>
    </citation>
    <scope>NUCLEOTIDE SEQUENCE [LARGE SCALE GENOMIC DNA]</scope>
    <source>
        <strain evidence="1">CM1030</strain>
        <tissue evidence="1">Blood</tissue>
    </source>
</reference>
<dbReference type="AlphaFoldDB" id="A0ABD0PY75"/>
<dbReference type="EMBL" id="JAMKFB020000013">
    <property type="protein sequence ID" value="KAL0178383.1"/>
    <property type="molecule type" value="Genomic_DNA"/>
</dbReference>
<dbReference type="PANTHER" id="PTHR15131:SF3">
    <property type="entry name" value="SNRNA-ACTIVATING PROTEIN COMPLEX SUBUNIT 1"/>
    <property type="match status" value="1"/>
</dbReference>
<keyword evidence="2" id="KW-1185">Reference proteome</keyword>
<feature type="non-terminal residue" evidence="1">
    <location>
        <position position="53"/>
    </location>
</feature>
<accession>A0ABD0PY75</accession>
<feature type="non-terminal residue" evidence="1">
    <location>
        <position position="1"/>
    </location>
</feature>
<comment type="caution">
    <text evidence="1">The sequence shown here is derived from an EMBL/GenBank/DDBJ whole genome shotgun (WGS) entry which is preliminary data.</text>
</comment>
<evidence type="ECO:0000313" key="1">
    <source>
        <dbReference type="EMBL" id="KAL0178383.1"/>
    </source>
</evidence>
<gene>
    <name evidence="1" type="ORF">M9458_027277</name>
</gene>
<dbReference type="InterPro" id="IPR019188">
    <property type="entry name" value="SNAPC1"/>
</dbReference>
<name>A0ABD0PY75_CIRMR</name>
<dbReference type="Pfam" id="PF09808">
    <property type="entry name" value="SNAPC1"/>
    <property type="match status" value="1"/>
</dbReference>
<sequence length="53" mass="6200">GKPELNERRRFARLILSVVSPYFLPPYTFQIRVGGLYLLYGLFNTQLATPREK</sequence>
<organism evidence="1 2">
    <name type="scientific">Cirrhinus mrigala</name>
    <name type="common">Mrigala</name>
    <dbReference type="NCBI Taxonomy" id="683832"/>
    <lineage>
        <taxon>Eukaryota</taxon>
        <taxon>Metazoa</taxon>
        <taxon>Chordata</taxon>
        <taxon>Craniata</taxon>
        <taxon>Vertebrata</taxon>
        <taxon>Euteleostomi</taxon>
        <taxon>Actinopterygii</taxon>
        <taxon>Neopterygii</taxon>
        <taxon>Teleostei</taxon>
        <taxon>Ostariophysi</taxon>
        <taxon>Cypriniformes</taxon>
        <taxon>Cyprinidae</taxon>
        <taxon>Labeoninae</taxon>
        <taxon>Labeonini</taxon>
        <taxon>Cirrhinus</taxon>
    </lineage>
</organism>
<evidence type="ECO:0000313" key="2">
    <source>
        <dbReference type="Proteomes" id="UP001529510"/>
    </source>
</evidence>
<protein>
    <submittedName>
        <fullName evidence="1">Uncharacterized protein</fullName>
    </submittedName>
</protein>
<dbReference type="Proteomes" id="UP001529510">
    <property type="component" value="Unassembled WGS sequence"/>
</dbReference>